<dbReference type="GO" id="GO:0008168">
    <property type="term" value="F:methyltransferase activity"/>
    <property type="evidence" value="ECO:0007669"/>
    <property type="project" value="UniProtKB-KW"/>
</dbReference>
<dbReference type="CDD" id="cd02440">
    <property type="entry name" value="AdoMet_MTases"/>
    <property type="match status" value="1"/>
</dbReference>
<reference evidence="2 3" key="1">
    <citation type="submission" date="2021-07" db="EMBL/GenBank/DDBJ databases">
        <title>Whole Genome Sequence of Nocardia Iowensis.</title>
        <authorList>
            <person name="Lamm A."/>
            <person name="Collins-Fairclough A.M."/>
            <person name="Bunk B."/>
            <person name="Sproer C."/>
        </authorList>
    </citation>
    <scope>NUCLEOTIDE SEQUENCE [LARGE SCALE GENOMIC DNA]</scope>
    <source>
        <strain evidence="2 3">NRRL 5646</strain>
    </source>
</reference>
<evidence type="ECO:0000313" key="2">
    <source>
        <dbReference type="EMBL" id="QXN95642.1"/>
    </source>
</evidence>
<keyword evidence="2" id="KW-0808">Transferase</keyword>
<dbReference type="EMBL" id="CP078145">
    <property type="protein sequence ID" value="QXN95642.1"/>
    <property type="molecule type" value="Genomic_DNA"/>
</dbReference>
<keyword evidence="2" id="KW-0489">Methyltransferase</keyword>
<gene>
    <name evidence="2" type="ORF">KV110_19235</name>
</gene>
<proteinExistence type="predicted"/>
<evidence type="ECO:0000313" key="3">
    <source>
        <dbReference type="Proteomes" id="UP000694257"/>
    </source>
</evidence>
<organism evidence="2 3">
    <name type="scientific">Nocardia iowensis</name>
    <dbReference type="NCBI Taxonomy" id="204891"/>
    <lineage>
        <taxon>Bacteria</taxon>
        <taxon>Bacillati</taxon>
        <taxon>Actinomycetota</taxon>
        <taxon>Actinomycetes</taxon>
        <taxon>Mycobacteriales</taxon>
        <taxon>Nocardiaceae</taxon>
        <taxon>Nocardia</taxon>
    </lineage>
</organism>
<name>A0ABX8S3C9_NOCIO</name>
<feature type="domain" description="Methyltransferase" evidence="1">
    <location>
        <begin position="25"/>
        <end position="122"/>
    </location>
</feature>
<sequence>MYGEQPSAPATQAAALFRAAGVQDVLELGAGHGRDALHFARCGFTVHATDFSSAGLRQLRERADAEGLPGVTTGIVDVRDRLPLSDQSVDAVYAHMLLCMALSTKEIFALVDEIRRVLRQGGTLFYTVRHTGDAHYGSGIDCGDDIFEHGGFAVHFFPLSLVDQLADGWDLRQVDEFEEGELPRRLWSVIQTRR</sequence>
<protein>
    <submittedName>
        <fullName evidence="2">Class I SAM-dependent methyltransferase</fullName>
    </submittedName>
</protein>
<dbReference type="Proteomes" id="UP000694257">
    <property type="component" value="Chromosome"/>
</dbReference>
<dbReference type="InterPro" id="IPR041698">
    <property type="entry name" value="Methyltransf_25"/>
</dbReference>
<evidence type="ECO:0000259" key="1">
    <source>
        <dbReference type="Pfam" id="PF13649"/>
    </source>
</evidence>
<dbReference type="GO" id="GO:0032259">
    <property type="term" value="P:methylation"/>
    <property type="evidence" value="ECO:0007669"/>
    <property type="project" value="UniProtKB-KW"/>
</dbReference>
<dbReference type="PANTHER" id="PTHR45036:SF1">
    <property type="entry name" value="METHYLTRANSFERASE LIKE 7A"/>
    <property type="match status" value="1"/>
</dbReference>
<dbReference type="PANTHER" id="PTHR45036">
    <property type="entry name" value="METHYLTRANSFERASE LIKE 7B"/>
    <property type="match status" value="1"/>
</dbReference>
<accession>A0ABX8S3C9</accession>
<dbReference type="InterPro" id="IPR052356">
    <property type="entry name" value="Thiol_S-MT"/>
</dbReference>
<dbReference type="Pfam" id="PF13649">
    <property type="entry name" value="Methyltransf_25"/>
    <property type="match status" value="1"/>
</dbReference>
<keyword evidence="3" id="KW-1185">Reference proteome</keyword>